<protein>
    <submittedName>
        <fullName evidence="2">Uncharacterized protein</fullName>
    </submittedName>
</protein>
<name>A0A4Z2FBN4_9TELE</name>
<accession>A0A4Z2FBN4</accession>
<dbReference type="Proteomes" id="UP000314294">
    <property type="component" value="Unassembled WGS sequence"/>
</dbReference>
<dbReference type="EMBL" id="SRLO01001359">
    <property type="protein sequence ID" value="TNN38578.1"/>
    <property type="molecule type" value="Genomic_DNA"/>
</dbReference>
<gene>
    <name evidence="2" type="ORF">EYF80_051241</name>
</gene>
<evidence type="ECO:0000313" key="3">
    <source>
        <dbReference type="Proteomes" id="UP000314294"/>
    </source>
</evidence>
<sequence length="82" mass="8955">MRRRTSHVLANQLQTGRHMRQLSPPRGGASRPVEEPLDVYGSRRRSGPQDDGQLRRVKTSCQCDANQSDGVVGSSSQEPAGP</sequence>
<dbReference type="AlphaFoldDB" id="A0A4Z2FBN4"/>
<comment type="caution">
    <text evidence="2">The sequence shown here is derived from an EMBL/GenBank/DDBJ whole genome shotgun (WGS) entry which is preliminary data.</text>
</comment>
<feature type="region of interest" description="Disordered" evidence="1">
    <location>
        <begin position="1"/>
        <end position="82"/>
    </location>
</feature>
<proteinExistence type="predicted"/>
<reference evidence="2 3" key="1">
    <citation type="submission" date="2019-03" db="EMBL/GenBank/DDBJ databases">
        <title>First draft genome of Liparis tanakae, snailfish: a comprehensive survey of snailfish specific genes.</title>
        <authorList>
            <person name="Kim W."/>
            <person name="Song I."/>
            <person name="Jeong J.-H."/>
            <person name="Kim D."/>
            <person name="Kim S."/>
            <person name="Ryu S."/>
            <person name="Song J.Y."/>
            <person name="Lee S.K."/>
        </authorList>
    </citation>
    <scope>NUCLEOTIDE SEQUENCE [LARGE SCALE GENOMIC DNA]</scope>
    <source>
        <tissue evidence="2">Muscle</tissue>
    </source>
</reference>
<evidence type="ECO:0000313" key="2">
    <source>
        <dbReference type="EMBL" id="TNN38578.1"/>
    </source>
</evidence>
<feature type="compositionally biased region" description="Polar residues" evidence="1">
    <location>
        <begin position="59"/>
        <end position="82"/>
    </location>
</feature>
<evidence type="ECO:0000256" key="1">
    <source>
        <dbReference type="SAM" id="MobiDB-lite"/>
    </source>
</evidence>
<organism evidence="2 3">
    <name type="scientific">Liparis tanakae</name>
    <name type="common">Tanaka's snailfish</name>
    <dbReference type="NCBI Taxonomy" id="230148"/>
    <lineage>
        <taxon>Eukaryota</taxon>
        <taxon>Metazoa</taxon>
        <taxon>Chordata</taxon>
        <taxon>Craniata</taxon>
        <taxon>Vertebrata</taxon>
        <taxon>Euteleostomi</taxon>
        <taxon>Actinopterygii</taxon>
        <taxon>Neopterygii</taxon>
        <taxon>Teleostei</taxon>
        <taxon>Neoteleostei</taxon>
        <taxon>Acanthomorphata</taxon>
        <taxon>Eupercaria</taxon>
        <taxon>Perciformes</taxon>
        <taxon>Cottioidei</taxon>
        <taxon>Cottales</taxon>
        <taxon>Liparidae</taxon>
        <taxon>Liparis</taxon>
    </lineage>
</organism>
<keyword evidence="3" id="KW-1185">Reference proteome</keyword>